<sequence>IQEWNDRQHGGTVVSTACLYEFSRLEFAAAHMDKPNAFWRMFYLTIKPKIELFGHNEKRYIWRSQGKNTSIMLPGCFAASGIEDGGKGKESSG</sequence>
<dbReference type="Proteomes" id="UP000261340">
    <property type="component" value="Unplaced"/>
</dbReference>
<reference evidence="1" key="2">
    <citation type="submission" date="2025-09" db="UniProtKB">
        <authorList>
            <consortium name="Ensembl"/>
        </authorList>
    </citation>
    <scope>IDENTIFICATION</scope>
</reference>
<organism evidence="1 2">
    <name type="scientific">Amphilophus citrinellus</name>
    <name type="common">Midas cichlid</name>
    <name type="synonym">Cichlasoma citrinellum</name>
    <dbReference type="NCBI Taxonomy" id="61819"/>
    <lineage>
        <taxon>Eukaryota</taxon>
        <taxon>Metazoa</taxon>
        <taxon>Chordata</taxon>
        <taxon>Craniata</taxon>
        <taxon>Vertebrata</taxon>
        <taxon>Euteleostomi</taxon>
        <taxon>Actinopterygii</taxon>
        <taxon>Neopterygii</taxon>
        <taxon>Teleostei</taxon>
        <taxon>Neoteleostei</taxon>
        <taxon>Acanthomorphata</taxon>
        <taxon>Ovalentaria</taxon>
        <taxon>Cichlomorphae</taxon>
        <taxon>Cichliformes</taxon>
        <taxon>Cichlidae</taxon>
        <taxon>New World cichlids</taxon>
        <taxon>Cichlasomatinae</taxon>
        <taxon>Heroini</taxon>
        <taxon>Amphilophus</taxon>
    </lineage>
</organism>
<protein>
    <submittedName>
        <fullName evidence="1">Uncharacterized protein</fullName>
    </submittedName>
</protein>
<keyword evidence="2" id="KW-1185">Reference proteome</keyword>
<dbReference type="GO" id="GO:0003676">
    <property type="term" value="F:nucleic acid binding"/>
    <property type="evidence" value="ECO:0007669"/>
    <property type="project" value="InterPro"/>
</dbReference>
<dbReference type="STRING" id="61819.ENSACIP00000017992"/>
<dbReference type="Ensembl" id="ENSACIT00000018478.1">
    <property type="protein sequence ID" value="ENSACIP00000017992.1"/>
    <property type="gene ID" value="ENSACIG00000014034.1"/>
</dbReference>
<name>A0A3Q0S5A0_AMPCI</name>
<accession>A0A3Q0S5A0</accession>
<dbReference type="Gene3D" id="3.30.420.10">
    <property type="entry name" value="Ribonuclease H-like superfamily/Ribonuclease H"/>
    <property type="match status" value="1"/>
</dbReference>
<dbReference type="InterPro" id="IPR036397">
    <property type="entry name" value="RNaseH_sf"/>
</dbReference>
<evidence type="ECO:0000313" key="1">
    <source>
        <dbReference type="Ensembl" id="ENSACIP00000017992.1"/>
    </source>
</evidence>
<proteinExistence type="predicted"/>
<dbReference type="AlphaFoldDB" id="A0A3Q0S5A0"/>
<reference evidence="1" key="1">
    <citation type="submission" date="2025-08" db="UniProtKB">
        <authorList>
            <consortium name="Ensembl"/>
        </authorList>
    </citation>
    <scope>IDENTIFICATION</scope>
</reference>
<evidence type="ECO:0000313" key="2">
    <source>
        <dbReference type="Proteomes" id="UP000261340"/>
    </source>
</evidence>